<dbReference type="EC" id="3.5.1.4" evidence="3"/>
<keyword evidence="4" id="KW-1185">Reference proteome</keyword>
<dbReference type="SUPFAM" id="SSF75304">
    <property type="entry name" value="Amidase signature (AS) enzymes"/>
    <property type="match status" value="1"/>
</dbReference>
<dbReference type="Proteomes" id="UP000612893">
    <property type="component" value="Unassembled WGS sequence"/>
</dbReference>
<dbReference type="PANTHER" id="PTHR42678:SF34">
    <property type="entry name" value="OS04G0183300 PROTEIN"/>
    <property type="match status" value="1"/>
</dbReference>
<dbReference type="GO" id="GO:0004040">
    <property type="term" value="F:amidase activity"/>
    <property type="evidence" value="ECO:0007669"/>
    <property type="project" value="UniProtKB-EC"/>
</dbReference>
<accession>A0A934K956</accession>
<dbReference type="Pfam" id="PF01425">
    <property type="entry name" value="Amidase"/>
    <property type="match status" value="1"/>
</dbReference>
<dbReference type="NCBIfam" id="NF006006">
    <property type="entry name" value="PRK08137.1"/>
    <property type="match status" value="1"/>
</dbReference>
<evidence type="ECO:0000256" key="1">
    <source>
        <dbReference type="SAM" id="MobiDB-lite"/>
    </source>
</evidence>
<dbReference type="Gene3D" id="3.90.1300.10">
    <property type="entry name" value="Amidase signature (AS) domain"/>
    <property type="match status" value="1"/>
</dbReference>
<feature type="region of interest" description="Disordered" evidence="1">
    <location>
        <begin position="485"/>
        <end position="505"/>
    </location>
</feature>
<name>A0A934K956_9BACT</name>
<dbReference type="NCBIfam" id="NF005300">
    <property type="entry name" value="PRK06828.1"/>
    <property type="match status" value="1"/>
</dbReference>
<dbReference type="PANTHER" id="PTHR42678">
    <property type="entry name" value="AMIDASE"/>
    <property type="match status" value="1"/>
</dbReference>
<evidence type="ECO:0000313" key="3">
    <source>
        <dbReference type="EMBL" id="MBJ7599522.1"/>
    </source>
</evidence>
<comment type="caution">
    <text evidence="3">The sequence shown here is derived from an EMBL/GenBank/DDBJ whole genome shotgun (WGS) entry which is preliminary data.</text>
</comment>
<proteinExistence type="predicted"/>
<dbReference type="EMBL" id="JAEKNR010000155">
    <property type="protein sequence ID" value="MBJ7599522.1"/>
    <property type="molecule type" value="Genomic_DNA"/>
</dbReference>
<reference evidence="3" key="1">
    <citation type="submission" date="2020-10" db="EMBL/GenBank/DDBJ databases">
        <title>Ca. Dormibacterota MAGs.</title>
        <authorList>
            <person name="Montgomery K."/>
        </authorList>
    </citation>
    <scope>NUCLEOTIDE SEQUENCE [LARGE SCALE GENOMIC DNA]</scope>
    <source>
        <strain evidence="3">SC8812_S17_10</strain>
    </source>
</reference>
<dbReference type="InterPro" id="IPR036928">
    <property type="entry name" value="AS_sf"/>
</dbReference>
<dbReference type="InterPro" id="IPR023631">
    <property type="entry name" value="Amidase_dom"/>
</dbReference>
<organism evidence="3 4">
    <name type="scientific">Candidatus Nephthysia bennettiae</name>
    <dbReference type="NCBI Taxonomy" id="3127016"/>
    <lineage>
        <taxon>Bacteria</taxon>
        <taxon>Bacillati</taxon>
        <taxon>Candidatus Dormiibacterota</taxon>
        <taxon>Candidatus Dormibacteria</taxon>
        <taxon>Candidatus Dormibacterales</taxon>
        <taxon>Candidatus Dormibacteraceae</taxon>
        <taxon>Candidatus Nephthysia</taxon>
    </lineage>
</organism>
<evidence type="ECO:0000259" key="2">
    <source>
        <dbReference type="Pfam" id="PF01425"/>
    </source>
</evidence>
<evidence type="ECO:0000313" key="4">
    <source>
        <dbReference type="Proteomes" id="UP000612893"/>
    </source>
</evidence>
<protein>
    <submittedName>
        <fullName evidence="3">Amidase</fullName>
        <ecNumber evidence="3">3.5.1.4</ecNumber>
    </submittedName>
</protein>
<dbReference type="AlphaFoldDB" id="A0A934K956"/>
<gene>
    <name evidence="3" type="ORF">JF922_15765</name>
</gene>
<keyword evidence="3" id="KW-0378">Hydrolase</keyword>
<feature type="domain" description="Amidase" evidence="2">
    <location>
        <begin position="14"/>
        <end position="466"/>
    </location>
</feature>
<sequence>MRLESGETTAVGLAQAYLERIEAIDRGGVRLGSVIEVNPDVQEIAHRLDVERRERGSRGPLHGIPVLVKDNLDTADKMMTTAGSLALVGHRAQRDATVVRALRDAGAVVLGKLNLSEWANFRSPHSTSGWSGRGGQCRNPYALDRTPWGSSAGSGAAASANLAAATIGTETDGSIVLPAAASGVVGIKPTVGLTSRAGVIPISTSQDSVGPLARTVADAAAVLTAMVTGADPLDPATSGSVDAAGIDYTRFLDAGGLAGARIGVPRKVYFGYSEKADAVVEGALHALRDLGADVVDPADLPNAEHLTFLGSELTVLLYEFKAGLNQYLAQVGSDLPVHSLADVIAFNEQHAAEELPYFGQEFFLMAEAKGSLDEAEYRTAIDLSHRRSRREGIDAVMDKHQLDALVMPTTSPPWKIDVIVGDHIQGMGSSPAAQAGYPLVTVPAGFVQGVPVGLLFSGRAHSEPTLIRLAFAFEQHTRQRRPPRLLPHALAEPPVSDDVAVPQPG</sequence>